<organism evidence="3 4">
    <name type="scientific">Diplogelasinospora grovesii</name>
    <dbReference type="NCBI Taxonomy" id="303347"/>
    <lineage>
        <taxon>Eukaryota</taxon>
        <taxon>Fungi</taxon>
        <taxon>Dikarya</taxon>
        <taxon>Ascomycota</taxon>
        <taxon>Pezizomycotina</taxon>
        <taxon>Sordariomycetes</taxon>
        <taxon>Sordariomycetidae</taxon>
        <taxon>Sordariales</taxon>
        <taxon>Diplogelasinosporaceae</taxon>
        <taxon>Diplogelasinospora</taxon>
    </lineage>
</organism>
<proteinExistence type="predicted"/>
<feature type="region of interest" description="Disordered" evidence="1">
    <location>
        <begin position="34"/>
        <end position="73"/>
    </location>
</feature>
<evidence type="ECO:0000313" key="4">
    <source>
        <dbReference type="Proteomes" id="UP001303473"/>
    </source>
</evidence>
<evidence type="ECO:0008006" key="5">
    <source>
        <dbReference type="Google" id="ProtNLM"/>
    </source>
</evidence>
<gene>
    <name evidence="3" type="ORF">QBC46DRAFT_392879</name>
</gene>
<comment type="caution">
    <text evidence="3">The sequence shown here is derived from an EMBL/GenBank/DDBJ whole genome shotgun (WGS) entry which is preliminary data.</text>
</comment>
<evidence type="ECO:0000313" key="3">
    <source>
        <dbReference type="EMBL" id="KAK3937357.1"/>
    </source>
</evidence>
<feature type="signal peptide" evidence="2">
    <location>
        <begin position="1"/>
        <end position="16"/>
    </location>
</feature>
<feature type="compositionally biased region" description="Polar residues" evidence="1">
    <location>
        <begin position="34"/>
        <end position="49"/>
    </location>
</feature>
<feature type="chain" id="PRO_5042897920" description="Secreted protein" evidence="2">
    <location>
        <begin position="17"/>
        <end position="73"/>
    </location>
</feature>
<keyword evidence="2" id="KW-0732">Signal</keyword>
<name>A0AAN6N1B8_9PEZI</name>
<evidence type="ECO:0000256" key="2">
    <source>
        <dbReference type="SAM" id="SignalP"/>
    </source>
</evidence>
<keyword evidence="4" id="KW-1185">Reference proteome</keyword>
<accession>A0AAN6N1B8</accession>
<dbReference type="EMBL" id="MU853856">
    <property type="protein sequence ID" value="KAK3937357.1"/>
    <property type="molecule type" value="Genomic_DNA"/>
</dbReference>
<protein>
    <recommendedName>
        <fullName evidence="5">Secreted protein</fullName>
    </recommendedName>
</protein>
<evidence type="ECO:0000256" key="1">
    <source>
        <dbReference type="SAM" id="MobiDB-lite"/>
    </source>
</evidence>
<reference evidence="4" key="1">
    <citation type="journal article" date="2023" name="Mol. Phylogenet. Evol.">
        <title>Genome-scale phylogeny and comparative genomics of the fungal order Sordariales.</title>
        <authorList>
            <person name="Hensen N."/>
            <person name="Bonometti L."/>
            <person name="Westerberg I."/>
            <person name="Brannstrom I.O."/>
            <person name="Guillou S."/>
            <person name="Cros-Aarteil S."/>
            <person name="Calhoun S."/>
            <person name="Haridas S."/>
            <person name="Kuo A."/>
            <person name="Mondo S."/>
            <person name="Pangilinan J."/>
            <person name="Riley R."/>
            <person name="LaButti K."/>
            <person name="Andreopoulos B."/>
            <person name="Lipzen A."/>
            <person name="Chen C."/>
            <person name="Yan M."/>
            <person name="Daum C."/>
            <person name="Ng V."/>
            <person name="Clum A."/>
            <person name="Steindorff A."/>
            <person name="Ohm R.A."/>
            <person name="Martin F."/>
            <person name="Silar P."/>
            <person name="Natvig D.O."/>
            <person name="Lalanne C."/>
            <person name="Gautier V."/>
            <person name="Ament-Velasquez S.L."/>
            <person name="Kruys A."/>
            <person name="Hutchinson M.I."/>
            <person name="Powell A.J."/>
            <person name="Barry K."/>
            <person name="Miller A.N."/>
            <person name="Grigoriev I.V."/>
            <person name="Debuchy R."/>
            <person name="Gladieux P."/>
            <person name="Hiltunen Thoren M."/>
            <person name="Johannesson H."/>
        </authorList>
    </citation>
    <scope>NUCLEOTIDE SEQUENCE [LARGE SCALE GENOMIC DNA]</scope>
    <source>
        <strain evidence="4">CBS 340.73</strain>
    </source>
</reference>
<dbReference type="AlphaFoldDB" id="A0AAN6N1B8"/>
<sequence length="73" mass="7498">MLIVMVFWALARATNGKGVPSLCSVRVAFFSCRPSGSSPAASGQTTATPGTDMYDIPSSKSPNSKPLCGPGPH</sequence>
<dbReference type="Proteomes" id="UP001303473">
    <property type="component" value="Unassembled WGS sequence"/>
</dbReference>